<accession>G7IK30</accession>
<evidence type="ECO:0000313" key="2">
    <source>
        <dbReference type="EnsemblPlants" id="AES63640"/>
    </source>
</evidence>
<keyword evidence="1" id="KW-0812">Transmembrane</keyword>
<dbReference type="AlphaFoldDB" id="G7IK30"/>
<dbReference type="Proteomes" id="UP000002051">
    <property type="component" value="Chromosome 2"/>
</dbReference>
<dbReference type="EnsemblPlants" id="AES63640">
    <property type="protein sequence ID" value="AES63640"/>
    <property type="gene ID" value="MTR_2g010910"/>
</dbReference>
<reference evidence="1 3" key="1">
    <citation type="journal article" date="2011" name="Nature">
        <title>The Medicago genome provides insight into the evolution of rhizobial symbioses.</title>
        <authorList>
            <person name="Young N.D."/>
            <person name="Debelle F."/>
            <person name="Oldroyd G.E."/>
            <person name="Geurts R."/>
            <person name="Cannon S.B."/>
            <person name="Udvardi M.K."/>
            <person name="Benedito V.A."/>
            <person name="Mayer K.F."/>
            <person name="Gouzy J."/>
            <person name="Schoof H."/>
            <person name="Van de Peer Y."/>
            <person name="Proost S."/>
            <person name="Cook D.R."/>
            <person name="Meyers B.C."/>
            <person name="Spannagl M."/>
            <person name="Cheung F."/>
            <person name="De Mita S."/>
            <person name="Krishnakumar V."/>
            <person name="Gundlach H."/>
            <person name="Zhou S."/>
            <person name="Mudge J."/>
            <person name="Bharti A.K."/>
            <person name="Murray J.D."/>
            <person name="Naoumkina M.A."/>
            <person name="Rosen B."/>
            <person name="Silverstein K.A."/>
            <person name="Tang H."/>
            <person name="Rombauts S."/>
            <person name="Zhao P.X."/>
            <person name="Zhou P."/>
            <person name="Barbe V."/>
            <person name="Bardou P."/>
            <person name="Bechner M."/>
            <person name="Bellec A."/>
            <person name="Berger A."/>
            <person name="Berges H."/>
            <person name="Bidwell S."/>
            <person name="Bisseling T."/>
            <person name="Choisne N."/>
            <person name="Couloux A."/>
            <person name="Denny R."/>
            <person name="Deshpande S."/>
            <person name="Dai X."/>
            <person name="Doyle J.J."/>
            <person name="Dudez A.M."/>
            <person name="Farmer A.D."/>
            <person name="Fouteau S."/>
            <person name="Franken C."/>
            <person name="Gibelin C."/>
            <person name="Gish J."/>
            <person name="Goldstein S."/>
            <person name="Gonzalez A.J."/>
            <person name="Green P.J."/>
            <person name="Hallab A."/>
            <person name="Hartog M."/>
            <person name="Hua A."/>
            <person name="Humphray S.J."/>
            <person name="Jeong D.H."/>
            <person name="Jing Y."/>
            <person name="Jocker A."/>
            <person name="Kenton S.M."/>
            <person name="Kim D.J."/>
            <person name="Klee K."/>
            <person name="Lai H."/>
            <person name="Lang C."/>
            <person name="Lin S."/>
            <person name="Macmil S.L."/>
            <person name="Magdelenat G."/>
            <person name="Matthews L."/>
            <person name="McCorrison J."/>
            <person name="Monaghan E.L."/>
            <person name="Mun J.H."/>
            <person name="Najar F.Z."/>
            <person name="Nicholson C."/>
            <person name="Noirot C."/>
            <person name="O'Bleness M."/>
            <person name="Paule C.R."/>
            <person name="Poulain J."/>
            <person name="Prion F."/>
            <person name="Qin B."/>
            <person name="Qu C."/>
            <person name="Retzel E.F."/>
            <person name="Riddle C."/>
            <person name="Sallet E."/>
            <person name="Samain S."/>
            <person name="Samson N."/>
            <person name="Sanders I."/>
            <person name="Saurat O."/>
            <person name="Scarpelli C."/>
            <person name="Schiex T."/>
            <person name="Segurens B."/>
            <person name="Severin A.J."/>
            <person name="Sherrier D.J."/>
            <person name="Shi R."/>
            <person name="Sims S."/>
            <person name="Singer S.R."/>
            <person name="Sinharoy S."/>
            <person name="Sterck L."/>
            <person name="Viollet A."/>
            <person name="Wang B.B."/>
            <person name="Wang K."/>
            <person name="Wang M."/>
            <person name="Wang X."/>
            <person name="Warfsmann J."/>
            <person name="Weissenbach J."/>
            <person name="White D.D."/>
            <person name="White J.D."/>
            <person name="Wiley G.B."/>
            <person name="Wincker P."/>
            <person name="Xing Y."/>
            <person name="Yang L."/>
            <person name="Yao Z."/>
            <person name="Ying F."/>
            <person name="Zhai J."/>
            <person name="Zhou L."/>
            <person name="Zuber A."/>
            <person name="Denarie J."/>
            <person name="Dixon R.A."/>
            <person name="May G.D."/>
            <person name="Schwartz D.C."/>
            <person name="Rogers J."/>
            <person name="Quetier F."/>
            <person name="Town C.D."/>
            <person name="Roe B.A."/>
        </authorList>
    </citation>
    <scope>NUCLEOTIDE SEQUENCE [LARGE SCALE GENOMIC DNA]</scope>
    <source>
        <strain evidence="1">A17</strain>
        <strain evidence="2 3">cv. Jemalong A17</strain>
    </source>
</reference>
<proteinExistence type="predicted"/>
<protein>
    <submittedName>
        <fullName evidence="1">Transmembrane protein, putative</fullName>
    </submittedName>
</protein>
<name>G7IK30_MEDTR</name>
<keyword evidence="1" id="KW-0472">Membrane</keyword>
<evidence type="ECO:0000313" key="3">
    <source>
        <dbReference type="Proteomes" id="UP000002051"/>
    </source>
</evidence>
<dbReference type="PaxDb" id="3880-AES63640"/>
<evidence type="ECO:0000313" key="1">
    <source>
        <dbReference type="EMBL" id="AES63640.1"/>
    </source>
</evidence>
<sequence length="60" mass="6642">MDLGVFVREMCGESRRCGNKGVRVYTFSVVLGPTHPICSMIYASTGATHFNCLRGLYLLL</sequence>
<keyword evidence="3" id="KW-1185">Reference proteome</keyword>
<gene>
    <name evidence="1" type="ordered locus">MTR_2g010910</name>
</gene>
<organism evidence="1 3">
    <name type="scientific">Medicago truncatula</name>
    <name type="common">Barrel medic</name>
    <name type="synonym">Medicago tribuloides</name>
    <dbReference type="NCBI Taxonomy" id="3880"/>
    <lineage>
        <taxon>Eukaryota</taxon>
        <taxon>Viridiplantae</taxon>
        <taxon>Streptophyta</taxon>
        <taxon>Embryophyta</taxon>
        <taxon>Tracheophyta</taxon>
        <taxon>Spermatophyta</taxon>
        <taxon>Magnoliopsida</taxon>
        <taxon>eudicotyledons</taxon>
        <taxon>Gunneridae</taxon>
        <taxon>Pentapetalae</taxon>
        <taxon>rosids</taxon>
        <taxon>fabids</taxon>
        <taxon>Fabales</taxon>
        <taxon>Fabaceae</taxon>
        <taxon>Papilionoideae</taxon>
        <taxon>50 kb inversion clade</taxon>
        <taxon>NPAAA clade</taxon>
        <taxon>Hologalegina</taxon>
        <taxon>IRL clade</taxon>
        <taxon>Trifolieae</taxon>
        <taxon>Medicago</taxon>
    </lineage>
</organism>
<dbReference type="EMBL" id="CM001218">
    <property type="protein sequence ID" value="AES63640.1"/>
    <property type="molecule type" value="Genomic_DNA"/>
</dbReference>
<reference evidence="2" key="3">
    <citation type="submission" date="2015-04" db="UniProtKB">
        <authorList>
            <consortium name="EnsemblPlants"/>
        </authorList>
    </citation>
    <scope>IDENTIFICATION</scope>
    <source>
        <strain evidence="2">cv. Jemalong A17</strain>
    </source>
</reference>
<dbReference type="HOGENOM" id="CLU_2945139_0_0_1"/>
<reference evidence="1 3" key="2">
    <citation type="journal article" date="2014" name="BMC Genomics">
        <title>An improved genome release (version Mt4.0) for the model legume Medicago truncatula.</title>
        <authorList>
            <person name="Tang H."/>
            <person name="Krishnakumar V."/>
            <person name="Bidwell S."/>
            <person name="Rosen B."/>
            <person name="Chan A."/>
            <person name="Zhou S."/>
            <person name="Gentzbittel L."/>
            <person name="Childs K.L."/>
            <person name="Yandell M."/>
            <person name="Gundlach H."/>
            <person name="Mayer K.F."/>
            <person name="Schwartz D.C."/>
            <person name="Town C.D."/>
        </authorList>
    </citation>
    <scope>GENOME REANNOTATION</scope>
    <source>
        <strain evidence="2 3">cv. Jemalong A17</strain>
    </source>
</reference>